<proteinExistence type="predicted"/>
<organism evidence="2 3">
    <name type="scientific">Stylonychia lemnae</name>
    <name type="common">Ciliate</name>
    <dbReference type="NCBI Taxonomy" id="5949"/>
    <lineage>
        <taxon>Eukaryota</taxon>
        <taxon>Sar</taxon>
        <taxon>Alveolata</taxon>
        <taxon>Ciliophora</taxon>
        <taxon>Intramacronucleata</taxon>
        <taxon>Spirotrichea</taxon>
        <taxon>Stichotrichia</taxon>
        <taxon>Sporadotrichida</taxon>
        <taxon>Oxytrichidae</taxon>
        <taxon>Stylonychinae</taxon>
        <taxon>Stylonychia</taxon>
    </lineage>
</organism>
<dbReference type="AlphaFoldDB" id="A0A078APB3"/>
<protein>
    <submittedName>
        <fullName evidence="2">Uncharacterized protein</fullName>
    </submittedName>
</protein>
<evidence type="ECO:0000313" key="2">
    <source>
        <dbReference type="EMBL" id="CDW84210.1"/>
    </source>
</evidence>
<feature type="transmembrane region" description="Helical" evidence="1">
    <location>
        <begin position="125"/>
        <end position="150"/>
    </location>
</feature>
<dbReference type="EMBL" id="CCKQ01012586">
    <property type="protein sequence ID" value="CDW84210.1"/>
    <property type="molecule type" value="Genomic_DNA"/>
</dbReference>
<accession>A0A078APB3</accession>
<keyword evidence="1" id="KW-1133">Transmembrane helix</keyword>
<dbReference type="Proteomes" id="UP000039865">
    <property type="component" value="Unassembled WGS sequence"/>
</dbReference>
<keyword evidence="3" id="KW-1185">Reference proteome</keyword>
<name>A0A078APB3_STYLE</name>
<evidence type="ECO:0000313" key="3">
    <source>
        <dbReference type="Proteomes" id="UP000039865"/>
    </source>
</evidence>
<gene>
    <name evidence="2" type="primary">Contig13586.g14496</name>
    <name evidence="2" type="ORF">STYLEM_13267</name>
</gene>
<dbReference type="OrthoDB" id="10446388at2759"/>
<reference evidence="2 3" key="1">
    <citation type="submission" date="2014-06" db="EMBL/GenBank/DDBJ databases">
        <authorList>
            <person name="Swart Estienne"/>
        </authorList>
    </citation>
    <scope>NUCLEOTIDE SEQUENCE [LARGE SCALE GENOMIC DNA]</scope>
    <source>
        <strain evidence="2 3">130c</strain>
    </source>
</reference>
<dbReference type="InParanoid" id="A0A078APB3"/>
<sequence length="174" mass="20648">MEASESYWIRTYFSGAQGNDVVMKRKPKTLSVEDAFKNSDFHKRFSRDLLDHRYPVEFTLNENKRYEDDQDEVRYEIKQIDDKEYLVFIFSLVKVAFAMDEAQLFKGVKVNFELRSDRLSSFSKVNSFGVSMLANMVMILIFFGILYALFPILRQTIFGFKHIEKVEKPEEYKK</sequence>
<keyword evidence="1" id="KW-0812">Transmembrane</keyword>
<evidence type="ECO:0000256" key="1">
    <source>
        <dbReference type="SAM" id="Phobius"/>
    </source>
</evidence>
<keyword evidence="1" id="KW-0472">Membrane</keyword>